<keyword evidence="2" id="KW-1185">Reference proteome</keyword>
<sequence length="209" mass="23491">MASRHVDVNERRLRPVYDALDSMNNKLAIQLADKILKKQKDLHCAKALKGLALLRSGKTADSETLMEEIMEAKPADDPTLQAMTICYREMQKPKEELPFTKYAGLIRLQKKNGIEVSSTYANDTKCAEMTQTVTKLLADNFSCQLDNAHFSLLIDGASDVAGIENETIHCRRQLGVSVKLKVDVPHLVEIHRFTVLNLHFLVCNANVNR</sequence>
<dbReference type="PANTHER" id="PTHR22767">
    <property type="entry name" value="N-TERMINAL ACETYLTRANSFERASE-RELATED"/>
    <property type="match status" value="1"/>
</dbReference>
<dbReference type="GO" id="GO:0031416">
    <property type="term" value="C:NatB complex"/>
    <property type="evidence" value="ECO:0007669"/>
    <property type="project" value="TreeGrafter"/>
</dbReference>
<dbReference type="InterPro" id="IPR011990">
    <property type="entry name" value="TPR-like_helical_dom_sf"/>
</dbReference>
<organism evidence="1 2">
    <name type="scientific">Desmophyllum pertusum</name>
    <dbReference type="NCBI Taxonomy" id="174260"/>
    <lineage>
        <taxon>Eukaryota</taxon>
        <taxon>Metazoa</taxon>
        <taxon>Cnidaria</taxon>
        <taxon>Anthozoa</taxon>
        <taxon>Hexacorallia</taxon>
        <taxon>Scleractinia</taxon>
        <taxon>Caryophylliina</taxon>
        <taxon>Caryophylliidae</taxon>
        <taxon>Desmophyllum</taxon>
    </lineage>
</organism>
<evidence type="ECO:0000313" key="1">
    <source>
        <dbReference type="EMBL" id="KAJ7387845.1"/>
    </source>
</evidence>
<dbReference type="Gene3D" id="1.25.40.1040">
    <property type="match status" value="1"/>
</dbReference>
<reference evidence="1" key="1">
    <citation type="submission" date="2023-01" db="EMBL/GenBank/DDBJ databases">
        <title>Genome assembly of the deep-sea coral Lophelia pertusa.</title>
        <authorList>
            <person name="Herrera S."/>
            <person name="Cordes E."/>
        </authorList>
    </citation>
    <scope>NUCLEOTIDE SEQUENCE</scope>
    <source>
        <strain evidence="1">USNM1676648</strain>
        <tissue evidence="1">Polyp</tissue>
    </source>
</reference>
<dbReference type="EMBL" id="MU825873">
    <property type="protein sequence ID" value="KAJ7387845.1"/>
    <property type="molecule type" value="Genomic_DNA"/>
</dbReference>
<evidence type="ECO:0000313" key="2">
    <source>
        <dbReference type="Proteomes" id="UP001163046"/>
    </source>
</evidence>
<protein>
    <submittedName>
        <fullName evidence="1">N-alpha-acetyltransferase 25, NatB auxiliary subunit</fullName>
    </submittedName>
</protein>
<dbReference type="Proteomes" id="UP001163046">
    <property type="component" value="Unassembled WGS sequence"/>
</dbReference>
<dbReference type="OrthoDB" id="6021176at2759"/>
<comment type="caution">
    <text evidence="1">The sequence shown here is derived from an EMBL/GenBank/DDBJ whole genome shotgun (WGS) entry which is preliminary data.</text>
</comment>
<dbReference type="SUPFAM" id="SSF48452">
    <property type="entry name" value="TPR-like"/>
    <property type="match status" value="1"/>
</dbReference>
<dbReference type="PANTHER" id="PTHR22767:SF3">
    <property type="entry name" value="N-ALPHA-ACETYLTRANSFERASE 25, NATB AUXILIARY SUBUNIT"/>
    <property type="match status" value="1"/>
</dbReference>
<dbReference type="AlphaFoldDB" id="A0A9W9ZUR9"/>
<proteinExistence type="predicted"/>
<name>A0A9W9ZUR9_9CNID</name>
<gene>
    <name evidence="1" type="primary">NAA25_4</name>
    <name evidence="1" type="ORF">OS493_001192</name>
</gene>
<accession>A0A9W9ZUR9</accession>